<dbReference type="Gene3D" id="3.40.50.1820">
    <property type="entry name" value="alpha/beta hydrolase"/>
    <property type="match status" value="1"/>
</dbReference>
<protein>
    <submittedName>
        <fullName evidence="2">Hydrolase</fullName>
    </submittedName>
</protein>
<organism evidence="2 3">
    <name type="scientific">Deinococcus marmoris</name>
    <dbReference type="NCBI Taxonomy" id="249408"/>
    <lineage>
        <taxon>Bacteria</taxon>
        <taxon>Thermotogati</taxon>
        <taxon>Deinococcota</taxon>
        <taxon>Deinococci</taxon>
        <taxon>Deinococcales</taxon>
        <taxon>Deinococcaceae</taxon>
        <taxon>Deinococcus</taxon>
    </lineage>
</organism>
<evidence type="ECO:0000259" key="1">
    <source>
        <dbReference type="Pfam" id="PF12697"/>
    </source>
</evidence>
<proteinExistence type="predicted"/>
<accession>A0A1U7NRB3</accession>
<dbReference type="Proteomes" id="UP000186607">
    <property type="component" value="Unassembled WGS sequence"/>
</dbReference>
<dbReference type="PANTHER" id="PTHR43689">
    <property type="entry name" value="HYDROLASE"/>
    <property type="match status" value="1"/>
</dbReference>
<feature type="domain" description="AB hydrolase-1" evidence="1">
    <location>
        <begin position="11"/>
        <end position="179"/>
    </location>
</feature>
<dbReference type="SUPFAM" id="SSF53474">
    <property type="entry name" value="alpha/beta-Hydrolases"/>
    <property type="match status" value="1"/>
</dbReference>
<dbReference type="STRING" id="249408.BOO71_0014839"/>
<reference evidence="2 3" key="1">
    <citation type="submission" date="2017-01" db="EMBL/GenBank/DDBJ databases">
        <title>Genome Analysis of Deinococcus marmoris KOPRI26562.</title>
        <authorList>
            <person name="Kim J.H."/>
            <person name="Oh H.-M."/>
        </authorList>
    </citation>
    <scope>NUCLEOTIDE SEQUENCE [LARGE SCALE GENOMIC DNA]</scope>
    <source>
        <strain evidence="2 3">KOPRI26562</strain>
    </source>
</reference>
<name>A0A1U7NRB3_9DEIO</name>
<keyword evidence="2" id="KW-0378">Hydrolase</keyword>
<dbReference type="EMBL" id="MSTI01000179">
    <property type="protein sequence ID" value="OLV15462.1"/>
    <property type="molecule type" value="Genomic_DNA"/>
</dbReference>
<evidence type="ECO:0000313" key="2">
    <source>
        <dbReference type="EMBL" id="OLV15462.1"/>
    </source>
</evidence>
<dbReference type="InterPro" id="IPR029058">
    <property type="entry name" value="AB_hydrolase_fold"/>
</dbReference>
<dbReference type="PANTHER" id="PTHR43689:SF8">
    <property type="entry name" value="ALPHA_BETA-HYDROLASES SUPERFAMILY PROTEIN"/>
    <property type="match status" value="1"/>
</dbReference>
<dbReference type="AlphaFoldDB" id="A0A1U7NRB3"/>
<dbReference type="GO" id="GO:0016787">
    <property type="term" value="F:hydrolase activity"/>
    <property type="evidence" value="ECO:0007669"/>
    <property type="project" value="UniProtKB-KW"/>
</dbReference>
<evidence type="ECO:0000313" key="3">
    <source>
        <dbReference type="Proteomes" id="UP000186607"/>
    </source>
</evidence>
<comment type="caution">
    <text evidence="2">The sequence shown here is derived from an EMBL/GenBank/DDBJ whole genome shotgun (WGS) entry which is preliminary data.</text>
</comment>
<gene>
    <name evidence="2" type="ORF">BOO71_0014839</name>
</gene>
<dbReference type="Pfam" id="PF12697">
    <property type="entry name" value="Abhydrolase_6"/>
    <property type="match status" value="1"/>
</dbReference>
<dbReference type="InterPro" id="IPR000073">
    <property type="entry name" value="AB_hydrolase_1"/>
</dbReference>
<keyword evidence="3" id="KW-1185">Reference proteome</keyword>
<sequence length="192" mass="20965">MGDLALIYLKYLKDQGLHDVLVVGSSLGGWIGSEMAVRDEEQRITGLILLDAVGINVAGEPIRDFFTLDACGIAEYTWHDSARFYTDPAHVTAEQHARQQANMTTMRVLAGDPYMHDPQLVGRLGQTEVPTLVLWGESDQIVTPAYGAAYAAAFPHAQFQIIEQAGHLPQIEQPAATFALIDNFLESQVPGS</sequence>